<comment type="caution">
    <text evidence="3">The sequence shown here is derived from an EMBL/GenBank/DDBJ whole genome shotgun (WGS) entry which is preliminary data.</text>
</comment>
<dbReference type="SUPFAM" id="SSF63829">
    <property type="entry name" value="Calcium-dependent phosphotriesterase"/>
    <property type="match status" value="1"/>
</dbReference>
<dbReference type="PANTHER" id="PTHR10009">
    <property type="entry name" value="PROTEIN YELLOW-RELATED"/>
    <property type="match status" value="1"/>
</dbReference>
<comment type="subcellular location">
    <subcellularLocation>
        <location evidence="1">Secreted</location>
    </subcellularLocation>
</comment>
<dbReference type="InterPro" id="IPR011042">
    <property type="entry name" value="6-blade_b-propeller_TolB-like"/>
</dbReference>
<dbReference type="EMBL" id="BFBB01000005">
    <property type="protein sequence ID" value="GBF50453.1"/>
    <property type="molecule type" value="Genomic_DNA"/>
</dbReference>
<protein>
    <recommendedName>
        <fullName evidence="5">Major royal jelly protein</fullName>
    </recommendedName>
</protein>
<dbReference type="AlphaFoldDB" id="A0A2P2E0P9"/>
<evidence type="ECO:0008006" key="5">
    <source>
        <dbReference type="Google" id="ProtNLM"/>
    </source>
</evidence>
<keyword evidence="2" id="KW-0964">Secreted</keyword>
<proteinExistence type="predicted"/>
<gene>
    <name evidence="3" type="ORF">LPTSP4_19780</name>
</gene>
<dbReference type="PANTHER" id="PTHR10009:SF18">
    <property type="entry name" value="PROTEIN YELLOW-LIKE PROTEIN"/>
    <property type="match status" value="1"/>
</dbReference>
<evidence type="ECO:0000256" key="2">
    <source>
        <dbReference type="ARBA" id="ARBA00022525"/>
    </source>
</evidence>
<dbReference type="RefSeq" id="WP_108976382.1">
    <property type="nucleotide sequence ID" value="NZ_BFBB01000005.1"/>
</dbReference>
<accession>A0A2P2E0P9</accession>
<evidence type="ECO:0000313" key="3">
    <source>
        <dbReference type="EMBL" id="GBF50453.1"/>
    </source>
</evidence>
<name>A0A2P2E0P9_9LEPT</name>
<dbReference type="Proteomes" id="UP000245133">
    <property type="component" value="Unassembled WGS sequence"/>
</dbReference>
<dbReference type="GO" id="GO:0005576">
    <property type="term" value="C:extracellular region"/>
    <property type="evidence" value="ECO:0007669"/>
    <property type="project" value="UniProtKB-SubCell"/>
</dbReference>
<dbReference type="InterPro" id="IPR017996">
    <property type="entry name" value="MRJP/yellow-related"/>
</dbReference>
<dbReference type="Gene3D" id="2.120.10.30">
    <property type="entry name" value="TolB, C-terminal domain"/>
    <property type="match status" value="1"/>
</dbReference>
<dbReference type="OrthoDB" id="9797664at2"/>
<dbReference type="Pfam" id="PF03022">
    <property type="entry name" value="MRJP"/>
    <property type="match status" value="1"/>
</dbReference>
<evidence type="ECO:0000313" key="4">
    <source>
        <dbReference type="Proteomes" id="UP000245133"/>
    </source>
</evidence>
<reference evidence="3 4" key="1">
    <citation type="submission" date="2018-02" db="EMBL/GenBank/DDBJ databases">
        <title>Novel Leptospira species isolated from soil and water in Japan.</title>
        <authorList>
            <person name="Nakao R."/>
            <person name="Masuzawa T."/>
        </authorList>
    </citation>
    <scope>NUCLEOTIDE SEQUENCE [LARGE SCALE GENOMIC DNA]</scope>
    <source>
        <strain evidence="3 4">YH101</strain>
    </source>
</reference>
<organism evidence="3 4">
    <name type="scientific">Leptospira ryugenii</name>
    <dbReference type="NCBI Taxonomy" id="1917863"/>
    <lineage>
        <taxon>Bacteria</taxon>
        <taxon>Pseudomonadati</taxon>
        <taxon>Spirochaetota</taxon>
        <taxon>Spirochaetia</taxon>
        <taxon>Leptospirales</taxon>
        <taxon>Leptospiraceae</taxon>
        <taxon>Leptospira</taxon>
    </lineage>
</organism>
<sequence length="374" mass="41635">MKKLLLSIGVFFLLFAITIRLLYGGGEIFPDPKLKSLLTDANLELVADLPEAPGNIAVSKEGRVFITLHPEGKPSLAKVAEIKNGQIVPYPSAELQEKLYHSPQGIRIDDQNRLWTIDHGDNGINGARLVAIDLSNGSIQIDHTFSKEVAPVLSYLQDLVIDPSGNYVIIADVNFFGKKPAFVLYDIRNKRERRALENIPEVKPKDFLIQAYSGPMSRLGGLIAMKPGIDSIAIDSKSEWVYFAAMTHDRLYRIPFLKLIDESLGENELKASIEDFGPKILSDGITIDNEGNLFLTDVEHQAIAKLSKNGELVYSIQSKRFRWPDGLSWGPDGYLYIADSDIPSLVLQPKAKILEHAPFQLFRYKPGSQGRIGH</sequence>
<keyword evidence="4" id="KW-1185">Reference proteome</keyword>
<evidence type="ECO:0000256" key="1">
    <source>
        <dbReference type="ARBA" id="ARBA00004613"/>
    </source>
</evidence>